<dbReference type="PANTHER" id="PTHR10039">
    <property type="entry name" value="AMELOGENIN"/>
    <property type="match status" value="1"/>
</dbReference>
<dbReference type="EMBL" id="JANBPK010000857">
    <property type="protein sequence ID" value="KAJ2929816.1"/>
    <property type="molecule type" value="Genomic_DNA"/>
</dbReference>
<proteinExistence type="predicted"/>
<gene>
    <name evidence="4" type="ORF">H1R20_g7269</name>
</gene>
<feature type="region of interest" description="Disordered" evidence="2">
    <location>
        <begin position="72"/>
        <end position="111"/>
    </location>
</feature>
<evidence type="ECO:0000259" key="3">
    <source>
        <dbReference type="Pfam" id="PF24883"/>
    </source>
</evidence>
<evidence type="ECO:0000256" key="1">
    <source>
        <dbReference type="ARBA" id="ARBA00022737"/>
    </source>
</evidence>
<comment type="caution">
    <text evidence="4">The sequence shown here is derived from an EMBL/GenBank/DDBJ whole genome shotgun (WGS) entry which is preliminary data.</text>
</comment>
<dbReference type="InterPro" id="IPR027417">
    <property type="entry name" value="P-loop_NTPase"/>
</dbReference>
<dbReference type="Pfam" id="PF24883">
    <property type="entry name" value="NPHP3_N"/>
    <property type="match status" value="1"/>
</dbReference>
<protein>
    <recommendedName>
        <fullName evidence="3">Nephrocystin 3-like N-terminal domain-containing protein</fullName>
    </recommendedName>
</protein>
<sequence length="721" mass="80628">MSPKSKKRGVLSRVFSRFSNRKSQTAVVHAHDQLEGSSKAASEPSSSDFPSTHSVPDLHFKFPDNSLRSCIHGSQPPISRGRSGNEVAHSSHRAALSGSQDFPRPPQSFPTLHHSYDHPAWPGVHGGTTSFLASASGFRMRDINYYEASHVPASTGGSAGDSSIDGWELLLKNIAPNALHDSSARYDAPKCDEDTRVEVIGEIMDWVQDRNAPQRLLCMTGAAGAGKSALQQTIAERCAKSNVLGGTFFLSSADPTRNRASTIVGTIAYQFGLKHPLLQSAIVAAVKRDPLIFSRSLQSQMEDLIVLPFQNLQRNKDINIDTFPYVILIDGLDECKGESNDTADPTHLDVDYHRRGEDRQAELLDAIKHCIVNNDLPFRVFIASRPEWAIRTALEAGGALREVAYRIELSNKYDASGDMRRYLQRRFEDIGLRTGDLKWFSESDIETLVQAASGQFIYVATIYKYISERRASPAERLKIVLTWTPHGDQTTRPFEALDRLYTKILSAARNAYEAVDTHHGRDFLLLFRAHHLSAQSILDHVMPSSDLLSALLGLESRAEEVLISDLRSLVDFEMGKRGDLRLQDWVYTHLAKCCMRHIIECPLDFNSPIPDRWDALPLPESHRLSLRRAIVGLPYFLITPLLSEFFSSSNSPDNEVVDFTRDGGWGKIDHLSPLLYHSLAKVSYHTFGSWIEGLRRFSFNLNFRKPEAAAVIFEFVKKVDA</sequence>
<keyword evidence="1" id="KW-0677">Repeat</keyword>
<feature type="non-terminal residue" evidence="4">
    <location>
        <position position="1"/>
    </location>
</feature>
<evidence type="ECO:0000256" key="2">
    <source>
        <dbReference type="SAM" id="MobiDB-lite"/>
    </source>
</evidence>
<feature type="domain" description="Nephrocystin 3-like N-terminal" evidence="3">
    <location>
        <begin position="203"/>
        <end position="385"/>
    </location>
</feature>
<dbReference type="SUPFAM" id="SSF52540">
    <property type="entry name" value="P-loop containing nucleoside triphosphate hydrolases"/>
    <property type="match status" value="1"/>
</dbReference>
<feature type="region of interest" description="Disordered" evidence="2">
    <location>
        <begin position="21"/>
        <end position="55"/>
    </location>
</feature>
<dbReference type="AlphaFoldDB" id="A0A9W8J619"/>
<keyword evidence="5" id="KW-1185">Reference proteome</keyword>
<dbReference type="OrthoDB" id="163438at2759"/>
<dbReference type="Proteomes" id="UP001140091">
    <property type="component" value="Unassembled WGS sequence"/>
</dbReference>
<organism evidence="4 5">
    <name type="scientific">Candolleomyces eurysporus</name>
    <dbReference type="NCBI Taxonomy" id="2828524"/>
    <lineage>
        <taxon>Eukaryota</taxon>
        <taxon>Fungi</taxon>
        <taxon>Dikarya</taxon>
        <taxon>Basidiomycota</taxon>
        <taxon>Agaricomycotina</taxon>
        <taxon>Agaricomycetes</taxon>
        <taxon>Agaricomycetidae</taxon>
        <taxon>Agaricales</taxon>
        <taxon>Agaricineae</taxon>
        <taxon>Psathyrellaceae</taxon>
        <taxon>Candolleomyces</taxon>
    </lineage>
</organism>
<name>A0A9W8J619_9AGAR</name>
<feature type="compositionally biased region" description="Low complexity" evidence="2">
    <location>
        <begin position="37"/>
        <end position="47"/>
    </location>
</feature>
<evidence type="ECO:0000313" key="5">
    <source>
        <dbReference type="Proteomes" id="UP001140091"/>
    </source>
</evidence>
<accession>A0A9W8J619</accession>
<evidence type="ECO:0000313" key="4">
    <source>
        <dbReference type="EMBL" id="KAJ2929816.1"/>
    </source>
</evidence>
<reference evidence="4" key="1">
    <citation type="submission" date="2022-06" db="EMBL/GenBank/DDBJ databases">
        <title>Genome Sequence of Candolleomyces eurysporus.</title>
        <authorList>
            <person name="Buettner E."/>
        </authorList>
    </citation>
    <scope>NUCLEOTIDE SEQUENCE</scope>
    <source>
        <strain evidence="4">VTCC 930004</strain>
    </source>
</reference>
<dbReference type="InterPro" id="IPR056884">
    <property type="entry name" value="NPHP3-like_N"/>
</dbReference>
<dbReference type="PANTHER" id="PTHR10039:SF14">
    <property type="entry name" value="NACHT DOMAIN-CONTAINING PROTEIN"/>
    <property type="match status" value="1"/>
</dbReference>